<sequence>MSVVPSRSGSVRRPSSRPVTAASNPQNGYVIAIYENRGVGREIGIASLDRSTGRATILQISDCQTYVKTLHHLHVHYPSVVVVLDSSLPSDPSPSRRSTVLVQYIQEDFPDVPMESVSRKYWNDTVGLEFITMLMVDDEERASTILSVSNNPFALCAAAALFKYVQTKLSTIYSPRSLRIHCRAVEGTMMIDHDTAKNLELGGNMANKKSKHSLFGLLNHVFTPMGARSLRVNILAPPTVQGLIESRLNAVDELVRSEDHYTSIKVSIKAMNKIDIDKLISSIIVATPNYQTNNPKEASSHVTNMLLLRNVVRSIPAIQRALQGCESALLRIIQGLLSDEKLFEVERLLASSLNDDATLGKKTGLPAANSKVYAVKANFNRMLDVARETYKENVSDIFELNRTLSEEHNLPLALTYQERGGGFWFTVSKDDLEDELPRGFLNVTARGAKWFFTSMELKKRNARMKDALEEALMLSDRIIQDLVLQVVENIGIFYKASEAISLLDMLWAFSHVAILHSYVRPEFTGTLAIKAGRHPILENLQSAGTFVANDTYACESSTFQIVQGPNMSGKSTYLRQLGLLTVMATCGCFVPAEYASFRVHDALLTRLSNDDDPERNLSTFSNEMASSAMILSMATPNSMVLIDELGRGTSAIEGLGIAHAIAENLIDLKAFVFFATHFSDLSATLSRRPSVVNLHLSVQNNTQSSSSHLGLQFHYRLLDGRGDDIPHYGAFLLLTPLFPLPGPARYVFQPWRYSIGLELARLADLPKEAMEHARGVAEKLTDLDKAKQAASKTSQAIARRKAVLRLQTQLTQAYEHSALPDHELSLYLARLQKEIVAVLGSVLDE</sequence>
<evidence type="ECO:0000313" key="8">
    <source>
        <dbReference type="EMBL" id="KAF9505616.1"/>
    </source>
</evidence>
<dbReference type="OrthoDB" id="276261at2759"/>
<keyword evidence="5" id="KW-0469">Meiosis</keyword>
<keyword evidence="4" id="KW-0238">DNA-binding</keyword>
<dbReference type="InterPro" id="IPR011184">
    <property type="entry name" value="DNA_mismatch_repair_Msh2"/>
</dbReference>
<evidence type="ECO:0000256" key="3">
    <source>
        <dbReference type="ARBA" id="ARBA00022840"/>
    </source>
</evidence>
<dbReference type="InterPro" id="IPR000432">
    <property type="entry name" value="DNA_mismatch_repair_MutS_C"/>
</dbReference>
<comment type="similarity">
    <text evidence="1">Belongs to the DNA mismatch repair MutS family.</text>
</comment>
<dbReference type="InterPro" id="IPR007696">
    <property type="entry name" value="DNA_mismatch_repair_MutS_core"/>
</dbReference>
<dbReference type="GO" id="GO:0006298">
    <property type="term" value="P:mismatch repair"/>
    <property type="evidence" value="ECO:0007669"/>
    <property type="project" value="InterPro"/>
</dbReference>
<keyword evidence="3" id="KW-0067">ATP-binding</keyword>
<dbReference type="Gene3D" id="1.10.1420.10">
    <property type="match status" value="2"/>
</dbReference>
<dbReference type="Pfam" id="PF05190">
    <property type="entry name" value="MutS_IV"/>
    <property type="match status" value="1"/>
</dbReference>
<name>A0A9P6AH35_9AGAM</name>
<gene>
    <name evidence="8" type="ORF">BS47DRAFT_1322283</name>
</gene>
<accession>A0A9P6AH35</accession>
<dbReference type="GO" id="GO:0007131">
    <property type="term" value="P:reciprocal meiotic recombination"/>
    <property type="evidence" value="ECO:0007669"/>
    <property type="project" value="TreeGrafter"/>
</dbReference>
<evidence type="ECO:0000256" key="4">
    <source>
        <dbReference type="ARBA" id="ARBA00023125"/>
    </source>
</evidence>
<dbReference type="InterPro" id="IPR027417">
    <property type="entry name" value="P-loop_NTPase"/>
</dbReference>
<dbReference type="SUPFAM" id="SSF52540">
    <property type="entry name" value="P-loop containing nucleoside triphosphate hydrolases"/>
    <property type="match status" value="1"/>
</dbReference>
<dbReference type="Pfam" id="PF00488">
    <property type="entry name" value="MutS_V"/>
    <property type="match status" value="1"/>
</dbReference>
<dbReference type="InterPro" id="IPR007861">
    <property type="entry name" value="DNA_mismatch_repair_MutS_clamp"/>
</dbReference>
<dbReference type="Proteomes" id="UP000886523">
    <property type="component" value="Unassembled WGS sequence"/>
</dbReference>
<dbReference type="InterPro" id="IPR007860">
    <property type="entry name" value="DNA_mmatch_repair_MutS_con_dom"/>
</dbReference>
<organism evidence="8 9">
    <name type="scientific">Hydnum rufescens UP504</name>
    <dbReference type="NCBI Taxonomy" id="1448309"/>
    <lineage>
        <taxon>Eukaryota</taxon>
        <taxon>Fungi</taxon>
        <taxon>Dikarya</taxon>
        <taxon>Basidiomycota</taxon>
        <taxon>Agaricomycotina</taxon>
        <taxon>Agaricomycetes</taxon>
        <taxon>Cantharellales</taxon>
        <taxon>Hydnaceae</taxon>
        <taxon>Hydnum</taxon>
    </lineage>
</organism>
<feature type="compositionally biased region" description="Low complexity" evidence="6">
    <location>
        <begin position="1"/>
        <end position="19"/>
    </location>
</feature>
<dbReference type="InterPro" id="IPR036187">
    <property type="entry name" value="DNA_mismatch_repair_MutS_sf"/>
</dbReference>
<dbReference type="GO" id="GO:0140664">
    <property type="term" value="F:ATP-dependent DNA damage sensor activity"/>
    <property type="evidence" value="ECO:0007669"/>
    <property type="project" value="InterPro"/>
</dbReference>
<dbReference type="SMART" id="SM00533">
    <property type="entry name" value="MUTSd"/>
    <property type="match status" value="1"/>
</dbReference>
<dbReference type="SUPFAM" id="SSF53150">
    <property type="entry name" value="DNA repair protein MutS, domain II"/>
    <property type="match status" value="1"/>
</dbReference>
<feature type="region of interest" description="Disordered" evidence="6">
    <location>
        <begin position="1"/>
        <end position="23"/>
    </location>
</feature>
<dbReference type="SUPFAM" id="SSF48334">
    <property type="entry name" value="DNA repair protein MutS, domain III"/>
    <property type="match status" value="1"/>
</dbReference>
<keyword evidence="2" id="KW-0547">Nucleotide-binding</keyword>
<proteinExistence type="inferred from homology"/>
<feature type="domain" description="DNA mismatch repair proteins mutS family" evidence="7">
    <location>
        <begin position="638"/>
        <end position="654"/>
    </location>
</feature>
<dbReference type="Gene3D" id="3.40.50.300">
    <property type="entry name" value="P-loop containing nucleotide triphosphate hydrolases"/>
    <property type="match status" value="1"/>
</dbReference>
<dbReference type="AlphaFoldDB" id="A0A9P6AH35"/>
<evidence type="ECO:0000256" key="6">
    <source>
        <dbReference type="SAM" id="MobiDB-lite"/>
    </source>
</evidence>
<dbReference type="GO" id="GO:0030983">
    <property type="term" value="F:mismatched DNA binding"/>
    <property type="evidence" value="ECO:0007669"/>
    <property type="project" value="InterPro"/>
</dbReference>
<dbReference type="SMART" id="SM00534">
    <property type="entry name" value="MUTSac"/>
    <property type="match status" value="1"/>
</dbReference>
<evidence type="ECO:0000259" key="7">
    <source>
        <dbReference type="PROSITE" id="PS00486"/>
    </source>
</evidence>
<dbReference type="Pfam" id="PF05192">
    <property type="entry name" value="MutS_III"/>
    <property type="match status" value="1"/>
</dbReference>
<dbReference type="InterPro" id="IPR036678">
    <property type="entry name" value="MutS_con_dom_sf"/>
</dbReference>
<evidence type="ECO:0000313" key="9">
    <source>
        <dbReference type="Proteomes" id="UP000886523"/>
    </source>
</evidence>
<evidence type="ECO:0000256" key="2">
    <source>
        <dbReference type="ARBA" id="ARBA00022741"/>
    </source>
</evidence>
<dbReference type="PANTHER" id="PTHR11361:SF21">
    <property type="entry name" value="MUTS PROTEIN HOMOLOG 4"/>
    <property type="match status" value="1"/>
</dbReference>
<dbReference type="EMBL" id="MU129144">
    <property type="protein sequence ID" value="KAF9505616.1"/>
    <property type="molecule type" value="Genomic_DNA"/>
</dbReference>
<keyword evidence="9" id="KW-1185">Reference proteome</keyword>
<dbReference type="GO" id="GO:0005524">
    <property type="term" value="F:ATP binding"/>
    <property type="evidence" value="ECO:0007669"/>
    <property type="project" value="UniProtKB-KW"/>
</dbReference>
<dbReference type="PANTHER" id="PTHR11361">
    <property type="entry name" value="DNA MISMATCH REPAIR PROTEIN MUTS FAMILY MEMBER"/>
    <property type="match status" value="1"/>
</dbReference>
<dbReference type="InterPro" id="IPR045076">
    <property type="entry name" value="MutS"/>
</dbReference>
<reference evidence="8" key="1">
    <citation type="journal article" date="2020" name="Nat. Commun.">
        <title>Large-scale genome sequencing of mycorrhizal fungi provides insights into the early evolution of symbiotic traits.</title>
        <authorList>
            <person name="Miyauchi S."/>
            <person name="Kiss E."/>
            <person name="Kuo A."/>
            <person name="Drula E."/>
            <person name="Kohler A."/>
            <person name="Sanchez-Garcia M."/>
            <person name="Morin E."/>
            <person name="Andreopoulos B."/>
            <person name="Barry K.W."/>
            <person name="Bonito G."/>
            <person name="Buee M."/>
            <person name="Carver A."/>
            <person name="Chen C."/>
            <person name="Cichocki N."/>
            <person name="Clum A."/>
            <person name="Culley D."/>
            <person name="Crous P.W."/>
            <person name="Fauchery L."/>
            <person name="Girlanda M."/>
            <person name="Hayes R.D."/>
            <person name="Keri Z."/>
            <person name="LaButti K."/>
            <person name="Lipzen A."/>
            <person name="Lombard V."/>
            <person name="Magnuson J."/>
            <person name="Maillard F."/>
            <person name="Murat C."/>
            <person name="Nolan M."/>
            <person name="Ohm R.A."/>
            <person name="Pangilinan J."/>
            <person name="Pereira M.F."/>
            <person name="Perotto S."/>
            <person name="Peter M."/>
            <person name="Pfister S."/>
            <person name="Riley R."/>
            <person name="Sitrit Y."/>
            <person name="Stielow J.B."/>
            <person name="Szollosi G."/>
            <person name="Zifcakova L."/>
            <person name="Stursova M."/>
            <person name="Spatafora J.W."/>
            <person name="Tedersoo L."/>
            <person name="Vaario L.M."/>
            <person name="Yamada A."/>
            <person name="Yan M."/>
            <person name="Wang P."/>
            <person name="Xu J."/>
            <person name="Bruns T."/>
            <person name="Baldrian P."/>
            <person name="Vilgalys R."/>
            <person name="Dunand C."/>
            <person name="Henrissat B."/>
            <person name="Grigoriev I.V."/>
            <person name="Hibbett D."/>
            <person name="Nagy L.G."/>
            <person name="Martin F.M."/>
        </authorList>
    </citation>
    <scope>NUCLEOTIDE SEQUENCE</scope>
    <source>
        <strain evidence="8">UP504</strain>
    </source>
</reference>
<dbReference type="Pfam" id="PF05188">
    <property type="entry name" value="MutS_II"/>
    <property type="match status" value="1"/>
</dbReference>
<dbReference type="Gene3D" id="3.30.420.110">
    <property type="entry name" value="MutS, connector domain"/>
    <property type="match status" value="1"/>
</dbReference>
<protein>
    <recommendedName>
        <fullName evidence="7">DNA mismatch repair proteins mutS family domain-containing protein</fullName>
    </recommendedName>
</protein>
<evidence type="ECO:0000256" key="5">
    <source>
        <dbReference type="ARBA" id="ARBA00023254"/>
    </source>
</evidence>
<evidence type="ECO:0000256" key="1">
    <source>
        <dbReference type="ARBA" id="ARBA00006271"/>
    </source>
</evidence>
<comment type="caution">
    <text evidence="8">The sequence shown here is derived from an EMBL/GenBank/DDBJ whole genome shotgun (WGS) entry which is preliminary data.</text>
</comment>
<dbReference type="GO" id="GO:0005634">
    <property type="term" value="C:nucleus"/>
    <property type="evidence" value="ECO:0007669"/>
    <property type="project" value="TreeGrafter"/>
</dbReference>
<dbReference type="PIRSF" id="PIRSF005813">
    <property type="entry name" value="MSH2"/>
    <property type="match status" value="1"/>
</dbReference>
<dbReference type="PROSITE" id="PS00486">
    <property type="entry name" value="DNA_MISMATCH_REPAIR_2"/>
    <property type="match status" value="1"/>
</dbReference>